<evidence type="ECO:0000259" key="7">
    <source>
        <dbReference type="SMART" id="SM00672"/>
    </source>
</evidence>
<evidence type="ECO:0000256" key="3">
    <source>
        <dbReference type="ARBA" id="ARBA00010118"/>
    </source>
</evidence>
<evidence type="ECO:0000256" key="1">
    <source>
        <dbReference type="ARBA" id="ARBA00004319"/>
    </source>
</evidence>
<accession>A0A8J4YJL5</accession>
<comment type="function">
    <text evidence="6">Protein O-glucosyltransferase. Catalyzes the reaction that attaches glucose through an O-glycosidic linkage to a conserved serine residue found in the consensus sequence C-X-S-X-[PA]-C in epidermal growth factor-like repeats. Regulates Notch signaling by glucosylating Notch in the ER, glucosylation is required for the correct folding and cleavage of Notch.</text>
</comment>
<proteinExistence type="inferred from homology"/>
<evidence type="ECO:0000256" key="4">
    <source>
        <dbReference type="ARBA" id="ARBA00022676"/>
    </source>
</evidence>
<dbReference type="PANTHER" id="PTHR12203">
    <property type="entry name" value="KDEL LYS-ASP-GLU-LEU CONTAINING - RELATED"/>
    <property type="match status" value="1"/>
</dbReference>
<organism evidence="8 9">
    <name type="scientific">Chionoecetes opilio</name>
    <name type="common">Atlantic snow crab</name>
    <name type="synonym">Cancer opilio</name>
    <dbReference type="NCBI Taxonomy" id="41210"/>
    <lineage>
        <taxon>Eukaryota</taxon>
        <taxon>Metazoa</taxon>
        <taxon>Ecdysozoa</taxon>
        <taxon>Arthropoda</taxon>
        <taxon>Crustacea</taxon>
        <taxon>Multicrustacea</taxon>
        <taxon>Malacostraca</taxon>
        <taxon>Eumalacostraca</taxon>
        <taxon>Eucarida</taxon>
        <taxon>Decapoda</taxon>
        <taxon>Pleocyemata</taxon>
        <taxon>Brachyura</taxon>
        <taxon>Eubrachyura</taxon>
        <taxon>Majoidea</taxon>
        <taxon>Majidae</taxon>
        <taxon>Chionoecetes</taxon>
    </lineage>
</organism>
<evidence type="ECO:0000256" key="6">
    <source>
        <dbReference type="ARBA" id="ARBA00045690"/>
    </source>
</evidence>
<reference evidence="8" key="1">
    <citation type="submission" date="2020-07" db="EMBL/GenBank/DDBJ databases">
        <title>The High-quality genome of the commercially important snow crab, Chionoecetes opilio.</title>
        <authorList>
            <person name="Jeong J.-H."/>
            <person name="Ryu S."/>
        </authorList>
    </citation>
    <scope>NUCLEOTIDE SEQUENCE</scope>
    <source>
        <strain evidence="8">MADBK_172401_WGS</strain>
        <tissue evidence="8">Digestive gland</tissue>
    </source>
</reference>
<dbReference type="GO" id="GO:0035252">
    <property type="term" value="F:UDP-xylosyltransferase activity"/>
    <property type="evidence" value="ECO:0007669"/>
    <property type="project" value="TreeGrafter"/>
</dbReference>
<dbReference type="GO" id="GO:0035251">
    <property type="term" value="F:UDP-glucosyltransferase activity"/>
    <property type="evidence" value="ECO:0007669"/>
    <property type="project" value="TreeGrafter"/>
</dbReference>
<dbReference type="InterPro" id="IPR006598">
    <property type="entry name" value="CAP10"/>
</dbReference>
<evidence type="ECO:0000313" key="9">
    <source>
        <dbReference type="Proteomes" id="UP000770661"/>
    </source>
</evidence>
<keyword evidence="5" id="KW-0808">Transferase</keyword>
<dbReference type="GO" id="GO:0005788">
    <property type="term" value="C:endoplasmic reticulum lumen"/>
    <property type="evidence" value="ECO:0007669"/>
    <property type="project" value="UniProtKB-SubCell"/>
</dbReference>
<evidence type="ECO:0000256" key="5">
    <source>
        <dbReference type="ARBA" id="ARBA00022679"/>
    </source>
</evidence>
<name>A0A8J4YJL5_CHIOP</name>
<sequence length="151" mass="17806">MKVHAKQDTLYAPPASEVALEDHCQYKYLFNYRGVAASFRLKHLFLCGSLVLHAEDRWLEFFYPRMKPWVHYMPVKTGASKSEIRELLQFAQENDQVVSQIAERGHHFIQDHLRMKDVLCYWKKLLLSYASLLTYQPHLHQGLMKIIKKAS</sequence>
<evidence type="ECO:0000256" key="2">
    <source>
        <dbReference type="ARBA" id="ARBA00004922"/>
    </source>
</evidence>
<keyword evidence="4" id="KW-0328">Glycosyltransferase</keyword>
<comment type="caution">
    <text evidence="8">The sequence shown here is derived from an EMBL/GenBank/DDBJ whole genome shotgun (WGS) entry which is preliminary data.</text>
</comment>
<comment type="subcellular location">
    <subcellularLocation>
        <location evidence="1">Endoplasmic reticulum lumen</location>
    </subcellularLocation>
</comment>
<dbReference type="GO" id="GO:0045747">
    <property type="term" value="P:positive regulation of Notch signaling pathway"/>
    <property type="evidence" value="ECO:0007669"/>
    <property type="project" value="TreeGrafter"/>
</dbReference>
<dbReference type="InterPro" id="IPR051091">
    <property type="entry name" value="O-Glucosyltr/Glycosyltrsf_90"/>
</dbReference>
<dbReference type="EMBL" id="JACEEZ010001608">
    <property type="protein sequence ID" value="KAG0728997.1"/>
    <property type="molecule type" value="Genomic_DNA"/>
</dbReference>
<comment type="similarity">
    <text evidence="3">Belongs to the glycosyltransferase 90 family.</text>
</comment>
<dbReference type="Proteomes" id="UP000770661">
    <property type="component" value="Unassembled WGS sequence"/>
</dbReference>
<dbReference type="PANTHER" id="PTHR12203:SF35">
    <property type="entry name" value="PROTEIN O-GLUCOSYLTRANSFERASE 1"/>
    <property type="match status" value="1"/>
</dbReference>
<feature type="domain" description="Glycosyl transferase CAP10" evidence="7">
    <location>
        <begin position="1"/>
        <end position="136"/>
    </location>
</feature>
<dbReference type="SMART" id="SM00672">
    <property type="entry name" value="CAP10"/>
    <property type="match status" value="1"/>
</dbReference>
<protein>
    <submittedName>
        <fullName evidence="8">Protein O-glucosyltransferase 1</fullName>
    </submittedName>
</protein>
<keyword evidence="9" id="KW-1185">Reference proteome</keyword>
<dbReference type="OrthoDB" id="202415at2759"/>
<dbReference type="Pfam" id="PF05686">
    <property type="entry name" value="Glyco_transf_90"/>
    <property type="match status" value="1"/>
</dbReference>
<evidence type="ECO:0000313" key="8">
    <source>
        <dbReference type="EMBL" id="KAG0728997.1"/>
    </source>
</evidence>
<gene>
    <name evidence="8" type="primary">POGLUT1</name>
    <name evidence="8" type="ORF">GWK47_031280</name>
</gene>
<dbReference type="GO" id="GO:0006493">
    <property type="term" value="P:protein O-linked glycosylation"/>
    <property type="evidence" value="ECO:0007669"/>
    <property type="project" value="TreeGrafter"/>
</dbReference>
<comment type="pathway">
    <text evidence="2">Protein modification; protein glycosylation.</text>
</comment>
<dbReference type="AlphaFoldDB" id="A0A8J4YJL5"/>